<organism evidence="2 3">
    <name type="scientific">Rhizoctonia solani</name>
    <dbReference type="NCBI Taxonomy" id="456999"/>
    <lineage>
        <taxon>Eukaryota</taxon>
        <taxon>Fungi</taxon>
        <taxon>Dikarya</taxon>
        <taxon>Basidiomycota</taxon>
        <taxon>Agaricomycotina</taxon>
        <taxon>Agaricomycetes</taxon>
        <taxon>Cantharellales</taxon>
        <taxon>Ceratobasidiaceae</taxon>
        <taxon>Rhizoctonia</taxon>
    </lineage>
</organism>
<comment type="caution">
    <text evidence="2">The sequence shown here is derived from an EMBL/GenBank/DDBJ whole genome shotgun (WGS) entry which is preliminary data.</text>
</comment>
<name>A0A8H3DWY0_9AGAM</name>
<dbReference type="EMBL" id="CAJNJQ010000034">
    <property type="protein sequence ID" value="CAE7052118.1"/>
    <property type="molecule type" value="Genomic_DNA"/>
</dbReference>
<reference evidence="2" key="1">
    <citation type="submission" date="2021-01" db="EMBL/GenBank/DDBJ databases">
        <authorList>
            <person name="Kaushik A."/>
        </authorList>
    </citation>
    <scope>NUCLEOTIDE SEQUENCE</scope>
    <source>
        <strain evidence="2">AG5</strain>
    </source>
</reference>
<sequence>MDTEASQIPNVNERVYTPPTLPTHLAGKYDLKPIVGHPSNQDIKTIHAVIRAVNAEYQVPHLCNPDLSLQLSQHLFNAQMAVYRSNYSTILPTDNTYTPPSLPAHISTELDPIVGAPSDKQLKTVQHAVRVAESLVTSPLFDPDLNMQLSQHSFNLHFVTSDVARYIHDSTHGQYASKTKKPVSQHVPQTPETHLSTPYDHHSDASNPNEPAQCGFDEVGQSQSCAAESAKVEYPTASEITHQIIDMKTTLNESKGVLENMNRVLIAIQRNQVVVGEWTNHNFAHINPVNERGVTAAECGLPQLRFTYHKGKYWNHLEPPVLARYLKFFGIGGDLLKEGESPQLKDGQEQQARDVILKHIGWYIWT</sequence>
<dbReference type="Proteomes" id="UP000663827">
    <property type="component" value="Unassembled WGS sequence"/>
</dbReference>
<protein>
    <submittedName>
        <fullName evidence="2">Uncharacterized protein</fullName>
    </submittedName>
</protein>
<evidence type="ECO:0000313" key="3">
    <source>
        <dbReference type="Proteomes" id="UP000663827"/>
    </source>
</evidence>
<evidence type="ECO:0000313" key="2">
    <source>
        <dbReference type="EMBL" id="CAE7052118.1"/>
    </source>
</evidence>
<feature type="region of interest" description="Disordered" evidence="1">
    <location>
        <begin position="173"/>
        <end position="220"/>
    </location>
</feature>
<proteinExistence type="predicted"/>
<feature type="compositionally biased region" description="Polar residues" evidence="1">
    <location>
        <begin position="186"/>
        <end position="196"/>
    </location>
</feature>
<gene>
    <name evidence="2" type="ORF">RDB_LOCUS1796</name>
</gene>
<dbReference type="AlphaFoldDB" id="A0A8H3DWY0"/>
<accession>A0A8H3DWY0</accession>
<evidence type="ECO:0000256" key="1">
    <source>
        <dbReference type="SAM" id="MobiDB-lite"/>
    </source>
</evidence>